<dbReference type="InterPro" id="IPR036237">
    <property type="entry name" value="Xyl_isomerase-like_sf"/>
</dbReference>
<reference evidence="2 3" key="1">
    <citation type="submission" date="2022-10" db="EMBL/GenBank/DDBJ databases">
        <title>paucibacter sp. hw8 Genome sequencing.</title>
        <authorList>
            <person name="Park S."/>
        </authorList>
    </citation>
    <scope>NUCLEOTIDE SEQUENCE [LARGE SCALE GENOMIC DNA]</scope>
    <source>
        <strain evidence="3">hw8</strain>
    </source>
</reference>
<dbReference type="Proteomes" id="UP001219862">
    <property type="component" value="Unassembled WGS sequence"/>
</dbReference>
<dbReference type="NCBIfam" id="NF003818">
    <property type="entry name" value="PRK05409.1"/>
    <property type="match status" value="1"/>
</dbReference>
<name>A0ABT5KQV8_9BURK</name>
<accession>A0ABT5KQV8</accession>
<dbReference type="Pfam" id="PF05114">
    <property type="entry name" value="MbnB_TglH_ChrH"/>
    <property type="match status" value="1"/>
</dbReference>
<sequence length="290" mass="32644">MTTPVHGFGLGLRPEHYSAFESPLSRGLRPDWLEIISENYMVPGGRPLHHLDRIRRDYPMVMHGVSLSIGSTDDLNLDYLQALKSLAARVQPAWVSDHLCWTGVDHRNLHDLLPMPCTESALAHLVPRIQQVQEFLQRPLVLENASSYVRFTADEMSEAQFVAELLRRSGCQLLLDVNNVYVSSRNHGFDPRDYIDRMPASQVVQIHLAGHEDRGTLVVDTHDAPVCDAVWQLYVYTLLRLGFKPTMIERDDHIPPLNDLLLELDQARQLAATALKPTQIAAPRAAAAIV</sequence>
<evidence type="ECO:0000256" key="1">
    <source>
        <dbReference type="HAMAP-Rule" id="MF_00697"/>
    </source>
</evidence>
<comment type="similarity">
    <text evidence="1">Belongs to the UPF0276 family.</text>
</comment>
<keyword evidence="3" id="KW-1185">Reference proteome</keyword>
<dbReference type="InterPro" id="IPR007801">
    <property type="entry name" value="MbnB/TglH/ChrH"/>
</dbReference>
<dbReference type="PANTHER" id="PTHR42194">
    <property type="entry name" value="UPF0276 PROTEIN HI_1600"/>
    <property type="match status" value="1"/>
</dbReference>
<dbReference type="HAMAP" id="MF_00697">
    <property type="entry name" value="UPF0276"/>
    <property type="match status" value="1"/>
</dbReference>
<dbReference type="Gene3D" id="3.20.20.150">
    <property type="entry name" value="Divalent-metal-dependent TIM barrel enzymes"/>
    <property type="match status" value="1"/>
</dbReference>
<evidence type="ECO:0000313" key="3">
    <source>
        <dbReference type="Proteomes" id="UP001219862"/>
    </source>
</evidence>
<organism evidence="2 3">
    <name type="scientific">Roseateles koreensis</name>
    <dbReference type="NCBI Taxonomy" id="2987526"/>
    <lineage>
        <taxon>Bacteria</taxon>
        <taxon>Pseudomonadati</taxon>
        <taxon>Pseudomonadota</taxon>
        <taxon>Betaproteobacteria</taxon>
        <taxon>Burkholderiales</taxon>
        <taxon>Sphaerotilaceae</taxon>
        <taxon>Roseateles</taxon>
    </lineage>
</organism>
<comment type="caution">
    <text evidence="2">The sequence shown here is derived from an EMBL/GenBank/DDBJ whole genome shotgun (WGS) entry which is preliminary data.</text>
</comment>
<dbReference type="SUPFAM" id="SSF51658">
    <property type="entry name" value="Xylose isomerase-like"/>
    <property type="match status" value="1"/>
</dbReference>
<protein>
    <recommendedName>
        <fullName evidence="1">UPF0276 protein PRZ01_06575</fullName>
    </recommendedName>
</protein>
<dbReference type="EMBL" id="JAQQXS010000005">
    <property type="protein sequence ID" value="MDC8784850.1"/>
    <property type="molecule type" value="Genomic_DNA"/>
</dbReference>
<dbReference type="RefSeq" id="WP_273595973.1">
    <property type="nucleotide sequence ID" value="NZ_JAQQXS010000005.1"/>
</dbReference>
<proteinExistence type="inferred from homology"/>
<gene>
    <name evidence="2" type="ORF">PRZ01_06575</name>
</gene>
<dbReference type="PANTHER" id="PTHR42194:SF1">
    <property type="entry name" value="UPF0276 PROTEIN HI_1600"/>
    <property type="match status" value="1"/>
</dbReference>
<evidence type="ECO:0000313" key="2">
    <source>
        <dbReference type="EMBL" id="MDC8784850.1"/>
    </source>
</evidence>